<proteinExistence type="evidence at transcript level"/>
<feature type="region of interest" description="Disordered" evidence="1">
    <location>
        <begin position="1"/>
        <end position="82"/>
    </location>
</feature>
<name>D5ADM3_PICSI</name>
<reference evidence="2" key="1">
    <citation type="submission" date="2010-04" db="EMBL/GenBank/DDBJ databases">
        <authorList>
            <person name="Reid K.E."/>
            <person name="Liao N."/>
            <person name="Chan S."/>
            <person name="Docking R."/>
            <person name="Taylor G."/>
            <person name="Moore R."/>
            <person name="Mayo M."/>
            <person name="Munro S."/>
            <person name="King J."/>
            <person name="Yanchuk A."/>
            <person name="Holt R."/>
            <person name="Jones S."/>
            <person name="Marra M."/>
            <person name="Ritland C.E."/>
            <person name="Ritland K."/>
            <person name="Bohlmann J."/>
        </authorList>
    </citation>
    <scope>NUCLEOTIDE SEQUENCE</scope>
    <source>
        <tissue evidence="2">Bud</tissue>
    </source>
</reference>
<sequence length="94" mass="10521">MNIPPVEDRDPQSFQENGLGDAGNVLQEVSSHELTKSETAEFYVESEDEGGNGEDIEELDETEEDGEEIDEDGNNVGEDQKTSLRKKLWNFLTT</sequence>
<evidence type="ECO:0000313" key="2">
    <source>
        <dbReference type="EMBL" id="ADE77642.1"/>
    </source>
</evidence>
<dbReference type="EMBL" id="BT124392">
    <property type="protein sequence ID" value="ADE77642.1"/>
    <property type="molecule type" value="mRNA"/>
</dbReference>
<protein>
    <submittedName>
        <fullName evidence="2">Uncharacterized protein</fullName>
    </submittedName>
</protein>
<evidence type="ECO:0000256" key="1">
    <source>
        <dbReference type="SAM" id="MobiDB-lite"/>
    </source>
</evidence>
<feature type="compositionally biased region" description="Basic and acidic residues" evidence="1">
    <location>
        <begin position="1"/>
        <end position="11"/>
    </location>
</feature>
<feature type="compositionally biased region" description="Acidic residues" evidence="1">
    <location>
        <begin position="44"/>
        <end position="73"/>
    </location>
</feature>
<organism evidence="2">
    <name type="scientific">Picea sitchensis</name>
    <name type="common">Sitka spruce</name>
    <name type="synonym">Pinus sitchensis</name>
    <dbReference type="NCBI Taxonomy" id="3332"/>
    <lineage>
        <taxon>Eukaryota</taxon>
        <taxon>Viridiplantae</taxon>
        <taxon>Streptophyta</taxon>
        <taxon>Embryophyta</taxon>
        <taxon>Tracheophyta</taxon>
        <taxon>Spermatophyta</taxon>
        <taxon>Pinopsida</taxon>
        <taxon>Pinidae</taxon>
        <taxon>Conifers I</taxon>
        <taxon>Pinales</taxon>
        <taxon>Pinaceae</taxon>
        <taxon>Picea</taxon>
    </lineage>
</organism>
<accession>D5ADM3</accession>
<feature type="compositionally biased region" description="Basic and acidic residues" evidence="1">
    <location>
        <begin position="30"/>
        <end position="39"/>
    </location>
</feature>
<dbReference type="AlphaFoldDB" id="D5ADM3"/>